<dbReference type="PANTHER" id="PTHR13593">
    <property type="match status" value="1"/>
</dbReference>
<dbReference type="GO" id="GO:0008081">
    <property type="term" value="F:phosphoric diester hydrolase activity"/>
    <property type="evidence" value="ECO:0007669"/>
    <property type="project" value="InterPro"/>
</dbReference>
<organism evidence="1">
    <name type="scientific">Zea mays</name>
    <name type="common">Maize</name>
    <dbReference type="NCBI Taxonomy" id="4577"/>
    <lineage>
        <taxon>Eukaryota</taxon>
        <taxon>Viridiplantae</taxon>
        <taxon>Streptophyta</taxon>
        <taxon>Embryophyta</taxon>
        <taxon>Tracheophyta</taxon>
        <taxon>Spermatophyta</taxon>
        <taxon>Magnoliopsida</taxon>
        <taxon>Liliopsida</taxon>
        <taxon>Poales</taxon>
        <taxon>Poaceae</taxon>
        <taxon>PACMAD clade</taxon>
        <taxon>Panicoideae</taxon>
        <taxon>Andropogonodae</taxon>
        <taxon>Andropogoneae</taxon>
        <taxon>Tripsacinae</taxon>
        <taxon>Zea</taxon>
    </lineage>
</organism>
<dbReference type="Pfam" id="PF26178">
    <property type="entry name" value="PI-PLC_cat"/>
    <property type="match status" value="1"/>
</dbReference>
<dbReference type="PROSITE" id="PS50007">
    <property type="entry name" value="PIPLC_X_DOMAIN"/>
    <property type="match status" value="1"/>
</dbReference>
<dbReference type="Gene3D" id="3.20.20.190">
    <property type="entry name" value="Phosphatidylinositol (PI) phosphodiesterase"/>
    <property type="match status" value="1"/>
</dbReference>
<sequence>MAAPLLPSSVSVLLSLHIALLLVLCSSQVGDSCSSVRDCGTGLYCGNCPAAGRTKLSCIRDLAIQPTSIVKGLPFNRYSWLVTHNSFSILGEPSRTGVERVTFYNQEDSVTNQLRNGVRGLMLDMYDFNDDVWLCHSLQGQCYNFTAFVPAVDTLKEVEAFLSENPTEIITIFIEDYVHSPMGLSKVFTAADLMKYWYPISEMPTSGKDWPSVTDMVAKNRRLLVFTSDASKEASEGIAYQWSYLLENEPGDPGIVPGSCPNRKESQPLNSRPASLFLQNYFPTIPVQNEACKENSGLPQMAQACYAAAGNRIPNFIAVNFYMVMFGSHSYKQASLVAWNRNLLTAACAAKRRWWCFRCSRQNQWPHLMWV</sequence>
<reference evidence="1" key="1">
    <citation type="submission" date="2015-12" db="EMBL/GenBank/DDBJ databases">
        <title>Update maize B73 reference genome by single molecule sequencing technologies.</title>
        <authorList>
            <consortium name="Maize Genome Sequencing Project"/>
            <person name="Ware D."/>
        </authorList>
    </citation>
    <scope>NUCLEOTIDE SEQUENCE</scope>
    <source>
        <tissue evidence="1">Seedling</tissue>
    </source>
</reference>
<dbReference type="InterPro" id="IPR017946">
    <property type="entry name" value="PLC-like_Pdiesterase_TIM-brl"/>
</dbReference>
<name>A0A1D6J8K4_MAIZE</name>
<dbReference type="EMBL" id="CM000786">
    <property type="protein sequence ID" value="AQK44251.1"/>
    <property type="molecule type" value="Genomic_DNA"/>
</dbReference>
<dbReference type="SUPFAM" id="SSF51695">
    <property type="entry name" value="PLC-like phosphodiesterases"/>
    <property type="match status" value="1"/>
</dbReference>
<gene>
    <name evidence="1" type="ORF">ZEAMMB73_Zm00001d025680</name>
</gene>
<dbReference type="GO" id="GO:0006629">
    <property type="term" value="P:lipid metabolic process"/>
    <property type="evidence" value="ECO:0007669"/>
    <property type="project" value="InterPro"/>
</dbReference>
<dbReference type="AlphaFoldDB" id="A0A1D6J8K4"/>
<dbReference type="InterPro" id="IPR051057">
    <property type="entry name" value="PI-PLC_domain"/>
</dbReference>
<dbReference type="CDD" id="cd08588">
    <property type="entry name" value="PI-PLCc_At5g67130_like"/>
    <property type="match status" value="1"/>
</dbReference>
<evidence type="ECO:0000313" key="1">
    <source>
        <dbReference type="EMBL" id="AQK44251.1"/>
    </source>
</evidence>
<accession>A0A1D6J8K4</accession>
<dbReference type="ExpressionAtlas" id="A0A1D6J8K4">
    <property type="expression patterns" value="baseline and differential"/>
</dbReference>
<protein>
    <submittedName>
        <fullName evidence="1">PI-PLC X domain-containing protein</fullName>
    </submittedName>
</protein>
<dbReference type="PANTHER" id="PTHR13593:SF140">
    <property type="entry name" value="PLC-LIKE PHOSPHODIESTERASE"/>
    <property type="match status" value="1"/>
</dbReference>
<proteinExistence type="predicted"/>